<name>W1XAD4_ECOLX</name>
<proteinExistence type="predicted"/>
<accession>W1XAD4</accession>
<feature type="non-terminal residue" evidence="1">
    <location>
        <position position="1"/>
    </location>
</feature>
<feature type="non-terminal residue" evidence="1">
    <location>
        <position position="214"/>
    </location>
</feature>
<evidence type="ECO:0000313" key="2">
    <source>
        <dbReference type="Proteomes" id="UP000018853"/>
    </source>
</evidence>
<dbReference type="AlphaFoldDB" id="W1XAD4"/>
<dbReference type="EMBL" id="AZLZ01000760">
    <property type="protein sequence ID" value="ETJ26440.1"/>
    <property type="molecule type" value="Genomic_DNA"/>
</dbReference>
<sequence>DTQSEAARSLRAVEKVSFSLEDAQELAASDDKKSNAVSLVTSSNSCPANTEQVCLTFSSVIESKRFDSLYKQIDLAPEEFKKLVNEEVENNAATDKAPSTHTSPVVPVTTPGTKPDLNASFVSANAEQFYQYQPSEIILSEGRLVDSQGYGVAGVNYYTNSGRGVTGENGEFSFSWGETISFGIDTFELGSVRGNKSTIALTELGDEVRGANID</sequence>
<comment type="caution">
    <text evidence="1">The sequence shown here is derived from an EMBL/GenBank/DDBJ whole genome shotgun (WGS) entry which is preliminary data.</text>
</comment>
<organism evidence="1 2">
    <name type="scientific">Escherichia coli DORA_A_5_14_21</name>
    <dbReference type="NCBI Taxonomy" id="1403943"/>
    <lineage>
        <taxon>Bacteria</taxon>
        <taxon>Pseudomonadati</taxon>
        <taxon>Pseudomonadota</taxon>
        <taxon>Gammaproteobacteria</taxon>
        <taxon>Enterobacterales</taxon>
        <taxon>Enterobacteriaceae</taxon>
        <taxon>Escherichia</taxon>
    </lineage>
</organism>
<evidence type="ECO:0000313" key="1">
    <source>
        <dbReference type="EMBL" id="ETJ26440.1"/>
    </source>
</evidence>
<reference evidence="1 2" key="1">
    <citation type="submission" date="2013-12" db="EMBL/GenBank/DDBJ databases">
        <title>A Varibaculum cambriense genome reconstructed from a premature infant gut community with otherwise low bacterial novelty that shifts toward anaerobic metabolism during the third week of life.</title>
        <authorList>
            <person name="Brown C.T."/>
            <person name="Sharon I."/>
            <person name="Thomas B.C."/>
            <person name="Castelle C.J."/>
            <person name="Morowitz M.J."/>
            <person name="Banfield J.F."/>
        </authorList>
    </citation>
    <scope>NUCLEOTIDE SEQUENCE [LARGE SCALE GENOMIC DNA]</scope>
    <source>
        <strain evidence="2">DORA_A_5_14_21</strain>
    </source>
</reference>
<gene>
    <name evidence="1" type="ORF">Q609_ECAC00760G0001</name>
</gene>
<dbReference type="Proteomes" id="UP000018853">
    <property type="component" value="Unassembled WGS sequence"/>
</dbReference>
<protein>
    <submittedName>
        <fullName evidence="1">Uncharacterized protein</fullName>
    </submittedName>
</protein>